<dbReference type="CDD" id="cd03392">
    <property type="entry name" value="PAP2_like_2"/>
    <property type="match status" value="1"/>
</dbReference>
<feature type="transmembrane region" description="Helical" evidence="1">
    <location>
        <begin position="119"/>
        <end position="137"/>
    </location>
</feature>
<gene>
    <name evidence="3" type="ORF">DAI18_06190</name>
</gene>
<dbReference type="EMBL" id="CP028519">
    <property type="protein sequence ID" value="AVY93680.1"/>
    <property type="molecule type" value="Genomic_DNA"/>
</dbReference>
<feature type="transmembrane region" description="Helical" evidence="1">
    <location>
        <begin position="144"/>
        <end position="163"/>
    </location>
</feature>
<keyword evidence="1" id="KW-0812">Transmembrane</keyword>
<evidence type="ECO:0000313" key="4">
    <source>
        <dbReference type="Proteomes" id="UP000244173"/>
    </source>
</evidence>
<dbReference type="STRING" id="1122240.GCA_000620105_01281"/>
<feature type="transmembrane region" description="Helical" evidence="1">
    <location>
        <begin position="47"/>
        <end position="68"/>
    </location>
</feature>
<feature type="transmembrane region" description="Helical" evidence="1">
    <location>
        <begin position="80"/>
        <end position="99"/>
    </location>
</feature>
<name>A0A2S0P8F3_9NEIS</name>
<organism evidence="3 4">
    <name type="scientific">Microvirgula aerodenitrificans</name>
    <dbReference type="NCBI Taxonomy" id="57480"/>
    <lineage>
        <taxon>Bacteria</taxon>
        <taxon>Pseudomonadati</taxon>
        <taxon>Pseudomonadota</taxon>
        <taxon>Betaproteobacteria</taxon>
        <taxon>Neisseriales</taxon>
        <taxon>Aquaspirillaceae</taxon>
        <taxon>Microvirgula</taxon>
    </lineage>
</organism>
<dbReference type="InterPro" id="IPR036938">
    <property type="entry name" value="PAP2/HPO_sf"/>
</dbReference>
<dbReference type="AlphaFoldDB" id="A0A2S0P8F3"/>
<protein>
    <recommendedName>
        <fullName evidence="2">Phosphatidic acid phosphatase type 2/haloperoxidase domain-containing protein</fullName>
    </recommendedName>
</protein>
<dbReference type="OrthoDB" id="8592109at2"/>
<keyword evidence="4" id="KW-1185">Reference proteome</keyword>
<keyword evidence="1" id="KW-0472">Membrane</keyword>
<dbReference type="RefSeq" id="WP_107888947.1">
    <property type="nucleotide sequence ID" value="NZ_CP028519.1"/>
</dbReference>
<dbReference type="Gene3D" id="1.20.144.10">
    <property type="entry name" value="Phosphatidic acid phosphatase type 2/haloperoxidase"/>
    <property type="match status" value="1"/>
</dbReference>
<keyword evidence="1" id="KW-1133">Transmembrane helix</keyword>
<proteinExistence type="predicted"/>
<feature type="domain" description="Phosphatidic acid phosphatase type 2/haloperoxidase" evidence="2">
    <location>
        <begin position="78"/>
        <end position="190"/>
    </location>
</feature>
<evidence type="ECO:0000256" key="1">
    <source>
        <dbReference type="SAM" id="Phobius"/>
    </source>
</evidence>
<evidence type="ECO:0000259" key="2">
    <source>
        <dbReference type="SMART" id="SM00014"/>
    </source>
</evidence>
<dbReference type="SMART" id="SM00014">
    <property type="entry name" value="acidPPc"/>
    <property type="match status" value="1"/>
</dbReference>
<sequence length="202" mass="21015">MKWPGWIAATVFVAVATGLNTPQMAALDQSVFRGLAAAPAPFLSFAYGWDLAGKALPTLGIAALVAALAWRAGRQRDAGFLMLAAAGAWGVNGALKLVVERPRPPGMADVGTFGSSFPSGHAMGTTALYAALAWLLASRLQRPGARIAVWLALAAWLTLTALTRPALGVHYFSDVLAGTAAGLAWVALCVSWHARSMGNECQ</sequence>
<evidence type="ECO:0000313" key="3">
    <source>
        <dbReference type="EMBL" id="AVY93680.1"/>
    </source>
</evidence>
<dbReference type="KEGG" id="maer:DAI18_06190"/>
<dbReference type="InterPro" id="IPR000326">
    <property type="entry name" value="PAP2/HPO"/>
</dbReference>
<dbReference type="PANTHER" id="PTHR14969:SF13">
    <property type="entry name" value="AT30094P"/>
    <property type="match status" value="1"/>
</dbReference>
<dbReference type="PANTHER" id="PTHR14969">
    <property type="entry name" value="SPHINGOSINE-1-PHOSPHATE PHOSPHOHYDROLASE"/>
    <property type="match status" value="1"/>
</dbReference>
<reference evidence="3 4" key="1">
    <citation type="submission" date="2018-04" db="EMBL/GenBank/DDBJ databases">
        <title>Denitrifier Microvirgula.</title>
        <authorList>
            <person name="Anderson E."/>
            <person name="Jang J."/>
            <person name="Ishii S."/>
        </authorList>
    </citation>
    <scope>NUCLEOTIDE SEQUENCE [LARGE SCALE GENOMIC DNA]</scope>
    <source>
        <strain evidence="3 4">BE2.4</strain>
    </source>
</reference>
<feature type="transmembrane region" description="Helical" evidence="1">
    <location>
        <begin position="175"/>
        <end position="194"/>
    </location>
</feature>
<dbReference type="Proteomes" id="UP000244173">
    <property type="component" value="Chromosome"/>
</dbReference>
<accession>A0A2S0P8F3</accession>
<dbReference type="SUPFAM" id="SSF48317">
    <property type="entry name" value="Acid phosphatase/Vanadium-dependent haloperoxidase"/>
    <property type="match status" value="1"/>
</dbReference>
<dbReference type="Pfam" id="PF01569">
    <property type="entry name" value="PAP2"/>
    <property type="match status" value="1"/>
</dbReference>